<reference evidence="1 2" key="1">
    <citation type="submission" date="2021-04" db="EMBL/GenBank/DDBJ databases">
        <title>Draft genome sequence of Paenibacillus cisolokensis, LC2-13A.</title>
        <authorList>
            <person name="Uke A."/>
            <person name="Chhe C."/>
            <person name="Baramee S."/>
            <person name="Kosugi A."/>
        </authorList>
    </citation>
    <scope>NUCLEOTIDE SEQUENCE [LARGE SCALE GENOMIC DNA]</scope>
    <source>
        <strain evidence="1 2">LC2-13A</strain>
    </source>
</reference>
<protein>
    <submittedName>
        <fullName evidence="1">N-acetyltransferase</fullName>
    </submittedName>
</protein>
<accession>A0ABQ4NAZ7</accession>
<dbReference type="Proteomes" id="UP000680304">
    <property type="component" value="Unassembled WGS sequence"/>
</dbReference>
<evidence type="ECO:0000313" key="1">
    <source>
        <dbReference type="EMBL" id="GIQ65414.1"/>
    </source>
</evidence>
<proteinExistence type="predicted"/>
<name>A0ABQ4NAZ7_9BACL</name>
<evidence type="ECO:0000313" key="2">
    <source>
        <dbReference type="Proteomes" id="UP000680304"/>
    </source>
</evidence>
<gene>
    <name evidence="1" type="ORF">PACILC2_39820</name>
</gene>
<comment type="caution">
    <text evidence="1">The sequence shown here is derived from an EMBL/GenBank/DDBJ whole genome shotgun (WGS) entry which is preliminary data.</text>
</comment>
<dbReference type="EMBL" id="BOVJ01000132">
    <property type="protein sequence ID" value="GIQ65414.1"/>
    <property type="molecule type" value="Genomic_DNA"/>
</dbReference>
<sequence length="157" mass="17055">MPDMLVKLYALPETETPEQYAARTGITVRRAIGPEKLAVAEWVEKHFSKNWRSECEVAFSRQPVSCLVAVRDGKLLGFACYDATCKGFSVRPVWTKTNGASASASSCFANAAGDAQRRLRIRGDRRGRSGRLLRKTAGAVVIEGSVPGVYAGMIKSS</sequence>
<keyword evidence="2" id="KW-1185">Reference proteome</keyword>
<dbReference type="RefSeq" id="WP_307860632.1">
    <property type="nucleotide sequence ID" value="NZ_BOVJ01000132.1"/>
</dbReference>
<organism evidence="1 2">
    <name type="scientific">Paenibacillus cisolokensis</name>
    <dbReference type="NCBI Taxonomy" id="1658519"/>
    <lineage>
        <taxon>Bacteria</taxon>
        <taxon>Bacillati</taxon>
        <taxon>Bacillota</taxon>
        <taxon>Bacilli</taxon>
        <taxon>Bacillales</taxon>
        <taxon>Paenibacillaceae</taxon>
        <taxon>Paenibacillus</taxon>
    </lineage>
</organism>